<reference evidence="3" key="1">
    <citation type="submission" date="2019-04" db="EMBL/GenBank/DDBJ databases">
        <title>Nocardioides xinjiangensis sp. nov.</title>
        <authorList>
            <person name="Liu S."/>
        </authorList>
    </citation>
    <scope>NUCLEOTIDE SEQUENCE [LARGE SCALE GENOMIC DNA]</scope>
    <source>
        <strain evidence="3">18</strain>
    </source>
</reference>
<evidence type="ECO:0008006" key="4">
    <source>
        <dbReference type="Google" id="ProtNLM"/>
    </source>
</evidence>
<dbReference type="RefSeq" id="WP_136534671.1">
    <property type="nucleotide sequence ID" value="NZ_STGY01000044.1"/>
</dbReference>
<dbReference type="EMBL" id="STGY01000044">
    <property type="protein sequence ID" value="THV41401.1"/>
    <property type="molecule type" value="Genomic_DNA"/>
</dbReference>
<sequence length="241" mass="27103">MVEKNGSGSLGREDKSVTDPYADFKNPNKKKKKKKDPVKPSNPNKAPTHLTPTGDPAADRARLRDALLQKLAEVSDDRYKEYWGPGRRQPCMSAVWDRESGRIYYNHNTKMDVTEESLEPPLKERFKKYDDGDPSWKKLEPETMPNPRGSDLPDIEVDHGVPGQHAEVRGMNEALRDARSDGRDPDLSEFMVENVKVNKEGSEGYGDRMACCENCAQMLDGADGAWDGWDRPYGNKTGFLG</sequence>
<feature type="region of interest" description="Disordered" evidence="1">
    <location>
        <begin position="1"/>
        <end position="64"/>
    </location>
</feature>
<protein>
    <recommendedName>
        <fullName evidence="4">YwqJ-like deaminase</fullName>
    </recommendedName>
</protein>
<keyword evidence="3" id="KW-1185">Reference proteome</keyword>
<dbReference type="Pfam" id="PF14431">
    <property type="entry name" value="YwqJ-deaminase"/>
    <property type="match status" value="1"/>
</dbReference>
<feature type="region of interest" description="Disordered" evidence="1">
    <location>
        <begin position="128"/>
        <end position="155"/>
    </location>
</feature>
<evidence type="ECO:0000313" key="3">
    <source>
        <dbReference type="Proteomes" id="UP000308760"/>
    </source>
</evidence>
<gene>
    <name evidence="2" type="ORF">FAB82_11410</name>
</gene>
<dbReference type="AlphaFoldDB" id="A0A4S8QCU7"/>
<reference evidence="2 3" key="2">
    <citation type="submission" date="2019-05" db="EMBL/GenBank/DDBJ databases">
        <title>Glycomyces buryatensis sp. nov.</title>
        <authorList>
            <person name="Nikitina E."/>
        </authorList>
    </citation>
    <scope>NUCLEOTIDE SEQUENCE [LARGE SCALE GENOMIC DNA]</scope>
    <source>
        <strain evidence="2 3">18</strain>
    </source>
</reference>
<accession>A0A4S8QCU7</accession>
<evidence type="ECO:0000313" key="2">
    <source>
        <dbReference type="EMBL" id="THV41401.1"/>
    </source>
</evidence>
<dbReference type="InterPro" id="IPR025968">
    <property type="entry name" value="YwqJ_deaminase"/>
</dbReference>
<dbReference type="Proteomes" id="UP000308760">
    <property type="component" value="Unassembled WGS sequence"/>
</dbReference>
<organism evidence="2 3">
    <name type="scientific">Glycomyces buryatensis</name>
    <dbReference type="NCBI Taxonomy" id="2570927"/>
    <lineage>
        <taxon>Bacteria</taxon>
        <taxon>Bacillati</taxon>
        <taxon>Actinomycetota</taxon>
        <taxon>Actinomycetes</taxon>
        <taxon>Glycomycetales</taxon>
        <taxon>Glycomycetaceae</taxon>
        <taxon>Glycomyces</taxon>
    </lineage>
</organism>
<dbReference type="OrthoDB" id="3917849at2"/>
<comment type="caution">
    <text evidence="2">The sequence shown here is derived from an EMBL/GenBank/DDBJ whole genome shotgun (WGS) entry which is preliminary data.</text>
</comment>
<evidence type="ECO:0000256" key="1">
    <source>
        <dbReference type="SAM" id="MobiDB-lite"/>
    </source>
</evidence>
<feature type="compositionally biased region" description="Basic residues" evidence="1">
    <location>
        <begin position="27"/>
        <end position="36"/>
    </location>
</feature>
<proteinExistence type="predicted"/>
<feature type="compositionally biased region" description="Basic and acidic residues" evidence="1">
    <location>
        <begin position="128"/>
        <end position="141"/>
    </location>
</feature>
<name>A0A4S8QCU7_9ACTN</name>